<protein>
    <recommendedName>
        <fullName evidence="8">Cytidylate kinase</fullName>
        <shortName evidence="8">CK</shortName>
        <ecNumber evidence="8">2.7.4.25</ecNumber>
    </recommendedName>
    <alternativeName>
        <fullName evidence="8">Cytidine monophosphate kinase</fullName>
        <shortName evidence="8">CMP kinase</shortName>
    </alternativeName>
</protein>
<dbReference type="CDD" id="cd02020">
    <property type="entry name" value="CMPK"/>
    <property type="match status" value="1"/>
</dbReference>
<feature type="binding site" evidence="8">
    <location>
        <begin position="123"/>
        <end position="131"/>
    </location>
    <ligand>
        <name>ATP</name>
        <dbReference type="ChEBI" id="CHEBI:30616"/>
    </ligand>
</feature>
<dbReference type="CDD" id="cd02185">
    <property type="entry name" value="AroH"/>
    <property type="match status" value="1"/>
</dbReference>
<evidence type="ECO:0000256" key="4">
    <source>
        <dbReference type="ARBA" id="ARBA00022777"/>
    </source>
</evidence>
<dbReference type="SUPFAM" id="SSF55298">
    <property type="entry name" value="YjgF-like"/>
    <property type="match status" value="1"/>
</dbReference>
<dbReference type="PROSITE" id="PS51167">
    <property type="entry name" value="CHORISMATE_MUT_1"/>
    <property type="match status" value="1"/>
</dbReference>
<evidence type="ECO:0000256" key="1">
    <source>
        <dbReference type="ARBA" id="ARBA00009427"/>
    </source>
</evidence>
<dbReference type="InterPro" id="IPR008243">
    <property type="entry name" value="Chorismate_mutase_AroH"/>
</dbReference>
<dbReference type="PANTHER" id="PTHR21164">
    <property type="entry name" value="CHORISMATE MUTASE"/>
    <property type="match status" value="1"/>
</dbReference>
<dbReference type="AlphaFoldDB" id="A0A9D2JYP9"/>
<dbReference type="PANTHER" id="PTHR21164:SF0">
    <property type="entry name" value="CHORISMATE MUTASE AROH"/>
    <property type="match status" value="1"/>
</dbReference>
<dbReference type="GO" id="GO:0005737">
    <property type="term" value="C:cytoplasm"/>
    <property type="evidence" value="ECO:0007669"/>
    <property type="project" value="UniProtKB-SubCell"/>
</dbReference>
<dbReference type="EMBL" id="DXBB01000052">
    <property type="protein sequence ID" value="HIZ72590.1"/>
    <property type="molecule type" value="Genomic_DNA"/>
</dbReference>
<comment type="catalytic activity">
    <reaction evidence="9">
        <text>chorismate = prephenate</text>
        <dbReference type="Rhea" id="RHEA:13897"/>
        <dbReference type="ChEBI" id="CHEBI:29748"/>
        <dbReference type="ChEBI" id="CHEBI:29934"/>
        <dbReference type="EC" id="5.4.99.5"/>
    </reaction>
</comment>
<dbReference type="Gene3D" id="3.40.50.300">
    <property type="entry name" value="P-loop containing nucleotide triphosphate hydrolases"/>
    <property type="match status" value="1"/>
</dbReference>
<dbReference type="GO" id="GO:0036431">
    <property type="term" value="F:dCMP kinase activity"/>
    <property type="evidence" value="ECO:0007669"/>
    <property type="project" value="InterPro"/>
</dbReference>
<keyword evidence="9" id="KW-0057">Aromatic amino acid biosynthesis</keyword>
<comment type="caution">
    <text evidence="11">The sequence shown here is derived from an EMBL/GenBank/DDBJ whole genome shotgun (WGS) entry which is preliminary data.</text>
</comment>
<dbReference type="Gene3D" id="3.30.1330.40">
    <property type="entry name" value="RutC-like"/>
    <property type="match status" value="1"/>
</dbReference>
<dbReference type="InterPro" id="IPR011994">
    <property type="entry name" value="Cytidylate_kinase_dom"/>
</dbReference>
<evidence type="ECO:0000256" key="2">
    <source>
        <dbReference type="ARBA" id="ARBA00022679"/>
    </source>
</evidence>
<evidence type="ECO:0000313" key="12">
    <source>
        <dbReference type="Proteomes" id="UP000824102"/>
    </source>
</evidence>
<dbReference type="GO" id="GO:0006220">
    <property type="term" value="P:pyrimidine nucleotide metabolic process"/>
    <property type="evidence" value="ECO:0007669"/>
    <property type="project" value="UniProtKB-UniRule"/>
</dbReference>
<dbReference type="GO" id="GO:0009073">
    <property type="term" value="P:aromatic amino acid family biosynthetic process"/>
    <property type="evidence" value="ECO:0007669"/>
    <property type="project" value="UniProtKB-UniRule"/>
</dbReference>
<sequence length="335" mass="37334">MTVIRGATTIPGDEPEEIKKAVKELLDQTVSRNSLNRDEILSIVFSSTSDIHSYYPAKAAREAGYSSSPLFSSQEPDIEGGLPLCIRVMLFVERNIEPHHVYLRGARVLRKDIAAKINIAIDGPAGSGKSTMAKALAKSMNILYLDTGAMYRACALRALTRGANLENEASVIDCMRDLSLEIRYEDGAQVTILDGEDVSERIREPEVSMAASTVSQYPAVRLKMVEKQREIADRMSCVLDGRDIGTFVLPEADFKFFLTAEPAVRAKRRYDELKAKGYPVDLKELEAEIVRRDEQDSSRALAPLKQAEDAVLIDTSHMTPDEVLEELKRRIQEKI</sequence>
<proteinExistence type="inferred from homology"/>
<dbReference type="NCBIfam" id="TIGR00017">
    <property type="entry name" value="cmk"/>
    <property type="match status" value="1"/>
</dbReference>
<keyword evidence="9" id="KW-0413">Isomerase</keyword>
<dbReference type="HAMAP" id="MF_00238">
    <property type="entry name" value="Cytidyl_kinase_type1"/>
    <property type="match status" value="1"/>
</dbReference>
<evidence type="ECO:0000256" key="6">
    <source>
        <dbReference type="ARBA" id="ARBA00047615"/>
    </source>
</evidence>
<evidence type="ECO:0000256" key="8">
    <source>
        <dbReference type="HAMAP-Rule" id="MF_00238"/>
    </source>
</evidence>
<keyword evidence="9" id="KW-0028">Amino-acid biosynthesis</keyword>
<dbReference type="InterPro" id="IPR027417">
    <property type="entry name" value="P-loop_NTPase"/>
</dbReference>
<dbReference type="InterPro" id="IPR003136">
    <property type="entry name" value="Cytidylate_kin"/>
</dbReference>
<evidence type="ECO:0000313" key="11">
    <source>
        <dbReference type="EMBL" id="HIZ72590.1"/>
    </source>
</evidence>
<evidence type="ECO:0000256" key="9">
    <source>
        <dbReference type="PROSITE-ProRule" id="PRU00514"/>
    </source>
</evidence>
<dbReference type="GO" id="GO:0046417">
    <property type="term" value="P:chorismate metabolic process"/>
    <property type="evidence" value="ECO:0007669"/>
    <property type="project" value="TreeGrafter"/>
</dbReference>
<dbReference type="InterPro" id="IPR035959">
    <property type="entry name" value="RutC-like_sf"/>
</dbReference>
<feature type="domain" description="Cytidylate kinase" evidence="10">
    <location>
        <begin position="119"/>
        <end position="332"/>
    </location>
</feature>
<dbReference type="GO" id="GO:0008652">
    <property type="term" value="P:amino acid biosynthetic process"/>
    <property type="evidence" value="ECO:0007669"/>
    <property type="project" value="UniProtKB-UniRule"/>
</dbReference>
<accession>A0A9D2JYP9</accession>
<keyword evidence="2 8" id="KW-0808">Transferase</keyword>
<gene>
    <name evidence="8 11" type="primary">cmk</name>
    <name evidence="11" type="ORF">H9964_03300</name>
</gene>
<evidence type="ECO:0000256" key="5">
    <source>
        <dbReference type="ARBA" id="ARBA00022840"/>
    </source>
</evidence>
<keyword evidence="4 8" id="KW-0418">Kinase</keyword>
<evidence type="ECO:0000256" key="7">
    <source>
        <dbReference type="ARBA" id="ARBA00048478"/>
    </source>
</evidence>
<name>A0A9D2JYP9_9FIRM</name>
<organism evidence="11 12">
    <name type="scientific">Candidatus Gallimonas intestinavium</name>
    <dbReference type="NCBI Taxonomy" id="2838603"/>
    <lineage>
        <taxon>Bacteria</taxon>
        <taxon>Bacillati</taxon>
        <taxon>Bacillota</taxon>
        <taxon>Clostridia</taxon>
        <taxon>Candidatus Gallimonas</taxon>
    </lineage>
</organism>
<dbReference type="Proteomes" id="UP000824102">
    <property type="component" value="Unassembled WGS sequence"/>
</dbReference>
<comment type="similarity">
    <text evidence="1 8">Belongs to the cytidylate kinase family. Type 1 subfamily.</text>
</comment>
<keyword evidence="8" id="KW-0963">Cytoplasm</keyword>
<evidence type="ECO:0000256" key="3">
    <source>
        <dbReference type="ARBA" id="ARBA00022741"/>
    </source>
</evidence>
<dbReference type="GO" id="GO:0005524">
    <property type="term" value="F:ATP binding"/>
    <property type="evidence" value="ECO:0007669"/>
    <property type="project" value="UniProtKB-UniRule"/>
</dbReference>
<dbReference type="GO" id="GO:0004106">
    <property type="term" value="F:chorismate mutase activity"/>
    <property type="evidence" value="ECO:0007669"/>
    <property type="project" value="UniProtKB-UniRule"/>
</dbReference>
<dbReference type="SUPFAM" id="SSF52540">
    <property type="entry name" value="P-loop containing nucleoside triphosphate hydrolases"/>
    <property type="match status" value="1"/>
</dbReference>
<dbReference type="NCBIfam" id="TIGR01796">
    <property type="entry name" value="CM_mono_aroH"/>
    <property type="match status" value="1"/>
</dbReference>
<keyword evidence="3 8" id="KW-0547">Nucleotide-binding</keyword>
<reference evidence="11" key="2">
    <citation type="submission" date="2021-04" db="EMBL/GenBank/DDBJ databases">
        <authorList>
            <person name="Gilroy R."/>
        </authorList>
    </citation>
    <scope>NUCLEOTIDE SEQUENCE</scope>
    <source>
        <strain evidence="11">ChiW7-2402</strain>
    </source>
</reference>
<dbReference type="Pfam" id="PF02224">
    <property type="entry name" value="Cytidylate_kin"/>
    <property type="match status" value="1"/>
</dbReference>
<reference evidence="11" key="1">
    <citation type="journal article" date="2021" name="PeerJ">
        <title>Extensive microbial diversity within the chicken gut microbiome revealed by metagenomics and culture.</title>
        <authorList>
            <person name="Gilroy R."/>
            <person name="Ravi A."/>
            <person name="Getino M."/>
            <person name="Pursley I."/>
            <person name="Horton D.L."/>
            <person name="Alikhan N.F."/>
            <person name="Baker D."/>
            <person name="Gharbi K."/>
            <person name="Hall N."/>
            <person name="Watson M."/>
            <person name="Adriaenssens E.M."/>
            <person name="Foster-Nyarko E."/>
            <person name="Jarju S."/>
            <person name="Secka A."/>
            <person name="Antonio M."/>
            <person name="Oren A."/>
            <person name="Chaudhuri R.R."/>
            <person name="La Ragione R."/>
            <person name="Hildebrand F."/>
            <person name="Pallen M.J."/>
        </authorList>
    </citation>
    <scope>NUCLEOTIDE SEQUENCE</scope>
    <source>
        <strain evidence="11">ChiW7-2402</strain>
    </source>
</reference>
<dbReference type="Pfam" id="PF07736">
    <property type="entry name" value="CM_1"/>
    <property type="match status" value="1"/>
</dbReference>
<evidence type="ECO:0000259" key="10">
    <source>
        <dbReference type="Pfam" id="PF02224"/>
    </source>
</evidence>
<dbReference type="EC" id="2.7.4.25" evidence="8"/>
<comment type="catalytic activity">
    <reaction evidence="7 8">
        <text>CMP + ATP = CDP + ADP</text>
        <dbReference type="Rhea" id="RHEA:11600"/>
        <dbReference type="ChEBI" id="CHEBI:30616"/>
        <dbReference type="ChEBI" id="CHEBI:58069"/>
        <dbReference type="ChEBI" id="CHEBI:60377"/>
        <dbReference type="ChEBI" id="CHEBI:456216"/>
        <dbReference type="EC" id="2.7.4.25"/>
    </reaction>
</comment>
<comment type="catalytic activity">
    <reaction evidence="6 8">
        <text>dCMP + ATP = dCDP + ADP</text>
        <dbReference type="Rhea" id="RHEA:25094"/>
        <dbReference type="ChEBI" id="CHEBI:30616"/>
        <dbReference type="ChEBI" id="CHEBI:57566"/>
        <dbReference type="ChEBI" id="CHEBI:58593"/>
        <dbReference type="ChEBI" id="CHEBI:456216"/>
        <dbReference type="EC" id="2.7.4.25"/>
    </reaction>
</comment>
<keyword evidence="5 8" id="KW-0067">ATP-binding</keyword>
<comment type="subcellular location">
    <subcellularLocation>
        <location evidence="8">Cytoplasm</location>
    </subcellularLocation>
</comment>